<protein>
    <recommendedName>
        <fullName evidence="3">DUF4258 domain-containing protein</fullName>
    </recommendedName>
</protein>
<dbReference type="EMBL" id="MHVL01000038">
    <property type="protein sequence ID" value="OHA92751.1"/>
    <property type="molecule type" value="Genomic_DNA"/>
</dbReference>
<dbReference type="AlphaFoldDB" id="A0A1G2T805"/>
<evidence type="ECO:0000313" key="1">
    <source>
        <dbReference type="EMBL" id="OHA92751.1"/>
    </source>
</evidence>
<dbReference type="Proteomes" id="UP000179264">
    <property type="component" value="Unassembled WGS sequence"/>
</dbReference>
<comment type="caution">
    <text evidence="1">The sequence shown here is derived from an EMBL/GenBank/DDBJ whole genome shotgun (WGS) entry which is preliminary data.</text>
</comment>
<name>A0A1G2T805_9BACT</name>
<evidence type="ECO:0008006" key="3">
    <source>
        <dbReference type="Google" id="ProtNLM"/>
    </source>
</evidence>
<organism evidence="1 2">
    <name type="scientific">Candidatus Zambryskibacteria bacterium RIFCSPHIGHO2_02_38_10.5</name>
    <dbReference type="NCBI Taxonomy" id="1802742"/>
    <lineage>
        <taxon>Bacteria</taxon>
        <taxon>Candidatus Zambryskiibacteriota</taxon>
    </lineage>
</organism>
<accession>A0A1G2T805</accession>
<sequence>MIYYTGHVRGRMLLRGITEEMIQKALVNPDKVGVGYDVRDLVFKKFPRGIIKIVFIKKKTSYIIISAIWHTKI</sequence>
<reference evidence="1 2" key="1">
    <citation type="journal article" date="2016" name="Nat. Commun.">
        <title>Thousands of microbial genomes shed light on interconnected biogeochemical processes in an aquifer system.</title>
        <authorList>
            <person name="Anantharaman K."/>
            <person name="Brown C.T."/>
            <person name="Hug L.A."/>
            <person name="Sharon I."/>
            <person name="Castelle C.J."/>
            <person name="Probst A.J."/>
            <person name="Thomas B.C."/>
            <person name="Singh A."/>
            <person name="Wilkins M.J."/>
            <person name="Karaoz U."/>
            <person name="Brodie E.L."/>
            <person name="Williams K.H."/>
            <person name="Hubbard S.S."/>
            <person name="Banfield J.F."/>
        </authorList>
    </citation>
    <scope>NUCLEOTIDE SEQUENCE [LARGE SCALE GENOMIC DNA]</scope>
</reference>
<proteinExistence type="predicted"/>
<gene>
    <name evidence="1" type="ORF">A2W58_03175</name>
</gene>
<evidence type="ECO:0000313" key="2">
    <source>
        <dbReference type="Proteomes" id="UP000179264"/>
    </source>
</evidence>